<evidence type="ECO:0000256" key="1">
    <source>
        <dbReference type="ARBA" id="ARBA00023002"/>
    </source>
</evidence>
<evidence type="ECO:0000259" key="2">
    <source>
        <dbReference type="Pfam" id="PF02668"/>
    </source>
</evidence>
<dbReference type="Proteomes" id="UP000184188">
    <property type="component" value="Unassembled WGS sequence"/>
</dbReference>
<dbReference type="AlphaFoldDB" id="A0A1L9SIF2"/>
<dbReference type="InterPro" id="IPR042098">
    <property type="entry name" value="TauD-like_sf"/>
</dbReference>
<dbReference type="Pfam" id="PF02668">
    <property type="entry name" value="TauD"/>
    <property type="match status" value="1"/>
</dbReference>
<sequence length="316" mass="35496">MAMFSHRRCLVAGMAACKRLNYRRHYANVSELASVPQLAVHSQQTAHDQSHLQTIHHHLHKDGILKLGLTFSDDTSSYLQQLIMNLHRHHSHGLPITHSAERGWFWDVRPSPDSFQSNNVQARSETMEEFPWHTDCSYESAPPRFFALQVLQPDRCGGGTLSVLKVEKLLGLLSASTRRELAKAQFEITVPEEFVKESHQRVIVGSVLGLYDDKNAGNSSSSSSSNDSPPVLRFRDDIFTPLTSSAEAALAELKSVMTGAEAERATLHLTAQMMPRGSVILLDNGRWLHARNEVKDPARHLRRVRWDARKLKAGEV</sequence>
<dbReference type="GO" id="GO:0016491">
    <property type="term" value="F:oxidoreductase activity"/>
    <property type="evidence" value="ECO:0007669"/>
    <property type="project" value="UniProtKB-KW"/>
</dbReference>
<dbReference type="SUPFAM" id="SSF51197">
    <property type="entry name" value="Clavaminate synthase-like"/>
    <property type="match status" value="1"/>
</dbReference>
<reference evidence="4" key="1">
    <citation type="journal article" date="2017" name="Genome Biol.">
        <title>Comparative genomics reveals high biological diversity and specific adaptations in the industrially and medically important fungal genus Aspergillus.</title>
        <authorList>
            <person name="de Vries R.P."/>
            <person name="Riley R."/>
            <person name="Wiebenga A."/>
            <person name="Aguilar-Osorio G."/>
            <person name="Amillis S."/>
            <person name="Uchima C.A."/>
            <person name="Anderluh G."/>
            <person name="Asadollahi M."/>
            <person name="Askin M."/>
            <person name="Barry K."/>
            <person name="Battaglia E."/>
            <person name="Bayram O."/>
            <person name="Benocci T."/>
            <person name="Braus-Stromeyer S.A."/>
            <person name="Caldana C."/>
            <person name="Canovas D."/>
            <person name="Cerqueira G.C."/>
            <person name="Chen F."/>
            <person name="Chen W."/>
            <person name="Choi C."/>
            <person name="Clum A."/>
            <person name="Dos Santos R.A."/>
            <person name="Damasio A.R."/>
            <person name="Diallinas G."/>
            <person name="Emri T."/>
            <person name="Fekete E."/>
            <person name="Flipphi M."/>
            <person name="Freyberg S."/>
            <person name="Gallo A."/>
            <person name="Gournas C."/>
            <person name="Habgood R."/>
            <person name="Hainaut M."/>
            <person name="Harispe M.L."/>
            <person name="Henrissat B."/>
            <person name="Hilden K.S."/>
            <person name="Hope R."/>
            <person name="Hossain A."/>
            <person name="Karabika E."/>
            <person name="Karaffa L."/>
            <person name="Karanyi Z."/>
            <person name="Krasevec N."/>
            <person name="Kuo A."/>
            <person name="Kusch H."/>
            <person name="LaButti K."/>
            <person name="Lagendijk E.L."/>
            <person name="Lapidus A."/>
            <person name="Levasseur A."/>
            <person name="Lindquist E."/>
            <person name="Lipzen A."/>
            <person name="Logrieco A.F."/>
            <person name="MacCabe A."/>
            <person name="Maekelae M.R."/>
            <person name="Malavazi I."/>
            <person name="Melin P."/>
            <person name="Meyer V."/>
            <person name="Mielnichuk N."/>
            <person name="Miskei M."/>
            <person name="Molnar A.P."/>
            <person name="Mule G."/>
            <person name="Ngan C.Y."/>
            <person name="Orejas M."/>
            <person name="Orosz E."/>
            <person name="Ouedraogo J.P."/>
            <person name="Overkamp K.M."/>
            <person name="Park H.-S."/>
            <person name="Perrone G."/>
            <person name="Piumi F."/>
            <person name="Punt P.J."/>
            <person name="Ram A.F."/>
            <person name="Ramon A."/>
            <person name="Rauscher S."/>
            <person name="Record E."/>
            <person name="Riano-Pachon D.M."/>
            <person name="Robert V."/>
            <person name="Roehrig J."/>
            <person name="Ruller R."/>
            <person name="Salamov A."/>
            <person name="Salih N.S."/>
            <person name="Samson R.A."/>
            <person name="Sandor E."/>
            <person name="Sanguinetti M."/>
            <person name="Schuetze T."/>
            <person name="Sepcic K."/>
            <person name="Shelest E."/>
            <person name="Sherlock G."/>
            <person name="Sophianopoulou V."/>
            <person name="Squina F.M."/>
            <person name="Sun H."/>
            <person name="Susca A."/>
            <person name="Todd R.B."/>
            <person name="Tsang A."/>
            <person name="Unkles S.E."/>
            <person name="van de Wiele N."/>
            <person name="van Rossen-Uffink D."/>
            <person name="Oliveira J.V."/>
            <person name="Vesth T.C."/>
            <person name="Visser J."/>
            <person name="Yu J.-H."/>
            <person name="Zhou M."/>
            <person name="Andersen M.R."/>
            <person name="Archer D.B."/>
            <person name="Baker S.E."/>
            <person name="Benoit I."/>
            <person name="Brakhage A.A."/>
            <person name="Braus G.H."/>
            <person name="Fischer R."/>
            <person name="Frisvad J.C."/>
            <person name="Goldman G.H."/>
            <person name="Houbraken J."/>
            <person name="Oakley B."/>
            <person name="Pocsi I."/>
            <person name="Scazzocchio C."/>
            <person name="Seiboth B."/>
            <person name="vanKuyk P.A."/>
            <person name="Wortman J."/>
            <person name="Dyer P.S."/>
            <person name="Grigoriev I.V."/>
        </authorList>
    </citation>
    <scope>NUCLEOTIDE SEQUENCE [LARGE SCALE GENOMIC DNA]</scope>
    <source>
        <strain evidence="4">CBS 506.65</strain>
    </source>
</reference>
<accession>A0A1L9SIF2</accession>
<dbReference type="VEuPathDB" id="FungiDB:ASPZODRAFT_131758"/>
<organism evidence="3 4">
    <name type="scientific">Penicilliopsis zonata CBS 506.65</name>
    <dbReference type="NCBI Taxonomy" id="1073090"/>
    <lineage>
        <taxon>Eukaryota</taxon>
        <taxon>Fungi</taxon>
        <taxon>Dikarya</taxon>
        <taxon>Ascomycota</taxon>
        <taxon>Pezizomycotina</taxon>
        <taxon>Eurotiomycetes</taxon>
        <taxon>Eurotiomycetidae</taxon>
        <taxon>Eurotiales</taxon>
        <taxon>Aspergillaceae</taxon>
        <taxon>Penicilliopsis</taxon>
    </lineage>
</organism>
<keyword evidence="1" id="KW-0560">Oxidoreductase</keyword>
<gene>
    <name evidence="3" type="ORF">ASPZODRAFT_131758</name>
</gene>
<dbReference type="InterPro" id="IPR003819">
    <property type="entry name" value="TauD/TfdA-like"/>
</dbReference>
<dbReference type="RefSeq" id="XP_022581373.1">
    <property type="nucleotide sequence ID" value="XM_022722833.1"/>
</dbReference>
<dbReference type="EMBL" id="KV878341">
    <property type="protein sequence ID" value="OJJ46863.1"/>
    <property type="molecule type" value="Genomic_DNA"/>
</dbReference>
<name>A0A1L9SIF2_9EURO</name>
<evidence type="ECO:0000313" key="4">
    <source>
        <dbReference type="Proteomes" id="UP000184188"/>
    </source>
</evidence>
<feature type="domain" description="TauD/TfdA-like" evidence="2">
    <location>
        <begin position="119"/>
        <end position="304"/>
    </location>
</feature>
<evidence type="ECO:0000313" key="3">
    <source>
        <dbReference type="EMBL" id="OJJ46863.1"/>
    </source>
</evidence>
<dbReference type="Gene3D" id="3.60.130.10">
    <property type="entry name" value="Clavaminate synthase-like"/>
    <property type="match status" value="1"/>
</dbReference>
<proteinExistence type="predicted"/>
<keyword evidence="4" id="KW-1185">Reference proteome</keyword>
<dbReference type="GeneID" id="34609298"/>
<protein>
    <recommendedName>
        <fullName evidence="2">TauD/TfdA-like domain-containing protein</fullName>
    </recommendedName>
</protein>
<dbReference type="OrthoDB" id="2117718at2759"/>